<evidence type="ECO:0000313" key="6">
    <source>
        <dbReference type="Proteomes" id="UP000563820"/>
    </source>
</evidence>
<dbReference type="Proteomes" id="UP000575480">
    <property type="component" value="Unassembled WGS sequence"/>
</dbReference>
<dbReference type="AlphaFoldDB" id="A0A7K4MW21"/>
<protein>
    <submittedName>
        <fullName evidence="3">Uncharacterized protein</fullName>
    </submittedName>
</protein>
<name>A0A7K4MW21_9ARCH</name>
<dbReference type="EMBL" id="JACATH010000011">
    <property type="protein sequence ID" value="NWJ57702.1"/>
    <property type="molecule type" value="Genomic_DNA"/>
</dbReference>
<dbReference type="EMBL" id="JACATI010000004">
    <property type="protein sequence ID" value="NWJ20329.1"/>
    <property type="molecule type" value="Genomic_DNA"/>
</dbReference>
<evidence type="ECO:0000313" key="7">
    <source>
        <dbReference type="Proteomes" id="UP000575480"/>
    </source>
</evidence>
<evidence type="ECO:0000313" key="5">
    <source>
        <dbReference type="Proteomes" id="UP000549797"/>
    </source>
</evidence>
<dbReference type="Proteomes" id="UP000549797">
    <property type="component" value="Unassembled WGS sequence"/>
</dbReference>
<evidence type="ECO:0000313" key="3">
    <source>
        <dbReference type="EMBL" id="NWJ57702.1"/>
    </source>
</evidence>
<organism evidence="3 7">
    <name type="scientific">Marine Group I thaumarchaeote</name>
    <dbReference type="NCBI Taxonomy" id="2511932"/>
    <lineage>
        <taxon>Archaea</taxon>
        <taxon>Nitrososphaerota</taxon>
        <taxon>Marine Group I</taxon>
    </lineage>
</organism>
<dbReference type="Proteomes" id="UP000587702">
    <property type="component" value="Unassembled WGS sequence"/>
</dbReference>
<proteinExistence type="predicted"/>
<dbReference type="EMBL" id="JACATJ010000014">
    <property type="protein sequence ID" value="NWK09576.1"/>
    <property type="molecule type" value="Genomic_DNA"/>
</dbReference>
<evidence type="ECO:0000313" key="8">
    <source>
        <dbReference type="Proteomes" id="UP000587702"/>
    </source>
</evidence>
<sequence length="77" mass="9144">MIDPDKKDEKDKNDKLHEIELKCVALGQIPSNLFRDNDNQYVSVEKAVEIMRTVEKKGEEIHEMARSFREKYEFSKE</sequence>
<evidence type="ECO:0000313" key="4">
    <source>
        <dbReference type="EMBL" id="NWK09576.1"/>
    </source>
</evidence>
<evidence type="ECO:0000313" key="1">
    <source>
        <dbReference type="EMBL" id="NWJ20329.1"/>
    </source>
</evidence>
<gene>
    <name evidence="2" type="ORF">HX848_07915</name>
    <name evidence="4" type="ORF">HX852_07375</name>
    <name evidence="3" type="ORF">HX858_08145</name>
    <name evidence="1" type="ORF">HX860_04575</name>
</gene>
<reference evidence="5 6" key="1">
    <citation type="journal article" date="2019" name="Environ. Microbiol.">
        <title>Genomics insights into ecotype formation of ammonia-oxidizing archaea in the deep ocean.</title>
        <authorList>
            <person name="Wang Y."/>
            <person name="Huang J.M."/>
            <person name="Cui G.J."/>
            <person name="Nunoura T."/>
            <person name="Takaki Y."/>
            <person name="Li W.L."/>
            <person name="Li J."/>
            <person name="Gao Z.M."/>
            <person name="Takai K."/>
            <person name="Zhang A.Q."/>
            <person name="Stepanauskas R."/>
        </authorList>
    </citation>
    <scope>NUCLEOTIDE SEQUENCE [LARGE SCALE GENOMIC DNA]</scope>
    <source>
        <strain evidence="4 5">D1a</strain>
        <strain evidence="1 8">L14</strain>
        <strain evidence="3 7">L15a</strain>
        <strain evidence="2 6">T1L11</strain>
    </source>
</reference>
<accession>A0A7K4MW21</accession>
<reference evidence="3" key="2">
    <citation type="submission" date="2020-06" db="EMBL/GenBank/DDBJ databases">
        <authorList>
            <person name="Wang Y."/>
        </authorList>
    </citation>
    <scope>NUCLEOTIDE SEQUENCE</scope>
    <source>
        <strain evidence="4">D1a</strain>
        <strain evidence="1">L14</strain>
        <strain evidence="3">L15a</strain>
        <strain evidence="2">T1L11</strain>
    </source>
</reference>
<dbReference type="Proteomes" id="UP000563820">
    <property type="component" value="Unassembled WGS sequence"/>
</dbReference>
<evidence type="ECO:0000313" key="2">
    <source>
        <dbReference type="EMBL" id="NWJ29285.1"/>
    </source>
</evidence>
<comment type="caution">
    <text evidence="3">The sequence shown here is derived from an EMBL/GenBank/DDBJ whole genome shotgun (WGS) entry which is preliminary data.</text>
</comment>
<dbReference type="EMBL" id="JACATE010000019">
    <property type="protein sequence ID" value="NWJ29285.1"/>
    <property type="molecule type" value="Genomic_DNA"/>
</dbReference>